<evidence type="ECO:0000256" key="5">
    <source>
        <dbReference type="ARBA" id="ARBA00023136"/>
    </source>
</evidence>
<gene>
    <name evidence="10" type="primary">qoxC_2</name>
    <name evidence="10" type="ORF">DSM112329_04235</name>
</gene>
<dbReference type="InterPro" id="IPR013833">
    <property type="entry name" value="Cyt_c_oxidase_su3_a-hlx"/>
</dbReference>
<evidence type="ECO:0000259" key="9">
    <source>
        <dbReference type="PROSITE" id="PS50253"/>
    </source>
</evidence>
<evidence type="ECO:0000313" key="10">
    <source>
        <dbReference type="EMBL" id="XAY07354.1"/>
    </source>
</evidence>
<proteinExistence type="inferred from homology"/>
<dbReference type="Pfam" id="PF00510">
    <property type="entry name" value="COX3"/>
    <property type="match status" value="1"/>
</dbReference>
<comment type="similarity">
    <text evidence="2 7">Belongs to the cytochrome c oxidase subunit 3 family.</text>
</comment>
<accession>A0AAU7B193</accession>
<comment type="subcellular location">
    <subcellularLocation>
        <location evidence="7">Cell membrane</location>
        <topology evidence="7">Multi-pass membrane protein</topology>
    </subcellularLocation>
    <subcellularLocation>
        <location evidence="1">Membrane</location>
        <topology evidence="1">Multi-pass membrane protein</topology>
    </subcellularLocation>
</comment>
<reference evidence="10" key="1">
    <citation type="submission" date="2022-12" db="EMBL/GenBank/DDBJ databases">
        <title>Paraconexibacter alkalitolerans sp. nov. and Baekduia alba sp. nov., isolated from soil and emended description of the genera Paraconexibacter (Chun et al., 2020) and Baekduia (An et al., 2020).</title>
        <authorList>
            <person name="Vieira S."/>
            <person name="Huber K.J."/>
            <person name="Geppert A."/>
            <person name="Wolf J."/>
            <person name="Neumann-Schaal M."/>
            <person name="Muesken M."/>
            <person name="Overmann J."/>
        </authorList>
    </citation>
    <scope>NUCLEOTIDE SEQUENCE</scope>
    <source>
        <strain evidence="10">AEG42_29</strain>
    </source>
</reference>
<evidence type="ECO:0000256" key="8">
    <source>
        <dbReference type="SAM" id="Phobius"/>
    </source>
</evidence>
<keyword evidence="5 8" id="KW-0472">Membrane</keyword>
<dbReference type="GO" id="GO:0004129">
    <property type="term" value="F:cytochrome-c oxidase activity"/>
    <property type="evidence" value="ECO:0007669"/>
    <property type="project" value="InterPro"/>
</dbReference>
<evidence type="ECO:0000256" key="3">
    <source>
        <dbReference type="ARBA" id="ARBA00022692"/>
    </source>
</evidence>
<dbReference type="PANTHER" id="PTHR11403:SF6">
    <property type="entry name" value="NITRIC OXIDE REDUCTASE SUBUNIT E"/>
    <property type="match status" value="1"/>
</dbReference>
<dbReference type="InterPro" id="IPR000298">
    <property type="entry name" value="Cyt_c_oxidase-like_su3"/>
</dbReference>
<keyword evidence="3 7" id="KW-0812">Transmembrane</keyword>
<feature type="transmembrane region" description="Helical" evidence="8">
    <location>
        <begin position="146"/>
        <end position="172"/>
    </location>
</feature>
<dbReference type="InterPro" id="IPR024791">
    <property type="entry name" value="Cyt_c/ubiquinol_Oxase_su3"/>
</dbReference>
<evidence type="ECO:0000256" key="6">
    <source>
        <dbReference type="ARBA" id="ARBA00031400"/>
    </source>
</evidence>
<dbReference type="PANTHER" id="PTHR11403">
    <property type="entry name" value="CYTOCHROME C OXIDASE SUBUNIT III"/>
    <property type="match status" value="1"/>
</dbReference>
<evidence type="ECO:0000256" key="1">
    <source>
        <dbReference type="ARBA" id="ARBA00004141"/>
    </source>
</evidence>
<dbReference type="KEGG" id="parq:DSM112329_04235"/>
<sequence length="173" mass="19385">MFILGDLTIFAALFIAYLYNRGEQPAEFARSQQTLTQAFGAVNTLLLLASSLLVVMTVRAVRIGRARLAPPLLYGALVCGIAFSINKIIEYSNKLDHGLDPATNDFYMYFYVLTGVHFVHLLVGMGLLGMMIALSKRSSLSKHQSFFFEGAACFWHMVDLLWIVLFPLLYLVH</sequence>
<evidence type="ECO:0000256" key="4">
    <source>
        <dbReference type="ARBA" id="ARBA00022989"/>
    </source>
</evidence>
<dbReference type="AlphaFoldDB" id="A0AAU7B193"/>
<dbReference type="EMBL" id="CP114014">
    <property type="protein sequence ID" value="XAY07354.1"/>
    <property type="molecule type" value="Genomic_DNA"/>
</dbReference>
<feature type="transmembrane region" description="Helical" evidence="8">
    <location>
        <begin position="109"/>
        <end position="134"/>
    </location>
</feature>
<protein>
    <recommendedName>
        <fullName evidence="6">Cytochrome aa3 subunit 3</fullName>
    </recommendedName>
</protein>
<feature type="domain" description="Heme-copper oxidase subunit III family profile" evidence="9">
    <location>
        <begin position="1"/>
        <end position="173"/>
    </location>
</feature>
<keyword evidence="10" id="KW-0560">Oxidoreductase</keyword>
<name>A0AAU7B193_9ACTN</name>
<dbReference type="SUPFAM" id="SSF81452">
    <property type="entry name" value="Cytochrome c oxidase subunit III-like"/>
    <property type="match status" value="1"/>
</dbReference>
<feature type="transmembrane region" description="Helical" evidence="8">
    <location>
        <begin position="72"/>
        <end position="89"/>
    </location>
</feature>
<dbReference type="GO" id="GO:0019646">
    <property type="term" value="P:aerobic electron transport chain"/>
    <property type="evidence" value="ECO:0007669"/>
    <property type="project" value="InterPro"/>
</dbReference>
<dbReference type="GO" id="GO:0005886">
    <property type="term" value="C:plasma membrane"/>
    <property type="evidence" value="ECO:0007669"/>
    <property type="project" value="UniProtKB-SubCell"/>
</dbReference>
<evidence type="ECO:0000256" key="7">
    <source>
        <dbReference type="RuleBase" id="RU003376"/>
    </source>
</evidence>
<dbReference type="InterPro" id="IPR035973">
    <property type="entry name" value="Cyt_c_oxidase_su3-like_sf"/>
</dbReference>
<dbReference type="Gene3D" id="1.20.120.80">
    <property type="entry name" value="Cytochrome c oxidase, subunit III, four-helix bundle"/>
    <property type="match status" value="1"/>
</dbReference>
<organism evidence="10">
    <name type="scientific">Paraconexibacter sp. AEG42_29</name>
    <dbReference type="NCBI Taxonomy" id="2997339"/>
    <lineage>
        <taxon>Bacteria</taxon>
        <taxon>Bacillati</taxon>
        <taxon>Actinomycetota</taxon>
        <taxon>Thermoleophilia</taxon>
        <taxon>Solirubrobacterales</taxon>
        <taxon>Paraconexibacteraceae</taxon>
        <taxon>Paraconexibacter</taxon>
    </lineage>
</organism>
<dbReference type="PROSITE" id="PS50253">
    <property type="entry name" value="COX3"/>
    <property type="match status" value="1"/>
</dbReference>
<feature type="transmembrane region" description="Helical" evidence="8">
    <location>
        <begin position="38"/>
        <end position="60"/>
    </location>
</feature>
<keyword evidence="4 8" id="KW-1133">Transmembrane helix</keyword>
<evidence type="ECO:0000256" key="2">
    <source>
        <dbReference type="ARBA" id="ARBA00010581"/>
    </source>
</evidence>
<dbReference type="GO" id="GO:0016491">
    <property type="term" value="F:oxidoreductase activity"/>
    <property type="evidence" value="ECO:0007669"/>
    <property type="project" value="UniProtKB-KW"/>
</dbReference>